<reference evidence="2" key="1">
    <citation type="journal article" date="2020" name="Nat. Commun.">
        <title>Genome sequence of the cluster root forming white lupin.</title>
        <authorList>
            <person name="Hufnagel B."/>
            <person name="Marques A."/>
            <person name="Soriano A."/>
            <person name="Marques L."/>
            <person name="Divol F."/>
            <person name="Doumas P."/>
            <person name="Sallet E."/>
            <person name="Mancinotti D."/>
            <person name="Carrere S."/>
            <person name="Marande W."/>
            <person name="Arribat S."/>
            <person name="Keller J."/>
            <person name="Huneau C."/>
            <person name="Blein T."/>
            <person name="Aime D."/>
            <person name="Laguerre M."/>
            <person name="Taylor J."/>
            <person name="Schubert V."/>
            <person name="Nelson M."/>
            <person name="Geu-Flores F."/>
            <person name="Crespi M."/>
            <person name="Gallardo-Guerrero K."/>
            <person name="Delaux P.-M."/>
            <person name="Salse J."/>
            <person name="Berges H."/>
            <person name="Guyot R."/>
            <person name="Gouzy J."/>
            <person name="Peret B."/>
        </authorList>
    </citation>
    <scope>NUCLEOTIDE SEQUENCE [LARGE SCALE GENOMIC DNA]</scope>
    <source>
        <strain evidence="2">cv. Amiga</strain>
    </source>
</reference>
<dbReference type="Proteomes" id="UP000447434">
    <property type="component" value="Unassembled WGS sequence"/>
</dbReference>
<dbReference type="PANTHER" id="PTHR36030:SF1">
    <property type="entry name" value="CALMODULIN-BINDING DOMAIN-CONTAINING PROTEIN"/>
    <property type="match status" value="1"/>
</dbReference>
<name>A0A6A4NCU6_LUPAL</name>
<evidence type="ECO:0000313" key="2">
    <source>
        <dbReference type="Proteomes" id="UP000447434"/>
    </source>
</evidence>
<proteinExistence type="predicted"/>
<comment type="caution">
    <text evidence="1">The sequence shown here is derived from an EMBL/GenBank/DDBJ whole genome shotgun (WGS) entry which is preliminary data.</text>
</comment>
<protein>
    <submittedName>
        <fullName evidence="1">Uncharacterized protein</fullName>
    </submittedName>
</protein>
<sequence>MEENRKRNRGFLKGKIAPFYRSQKPSSTMQYTTTKVNTNHSSSPASIGCVVHQDYAISKPNPKVSIVVAENRSDLVSHLEELYGLPGDESVDTKAGLYISMVHKQRLTLERVSTKTEC</sequence>
<evidence type="ECO:0000313" key="1">
    <source>
        <dbReference type="EMBL" id="KAE9584447.1"/>
    </source>
</evidence>
<organism evidence="1 2">
    <name type="scientific">Lupinus albus</name>
    <name type="common">White lupine</name>
    <name type="synonym">Lupinus termis</name>
    <dbReference type="NCBI Taxonomy" id="3870"/>
    <lineage>
        <taxon>Eukaryota</taxon>
        <taxon>Viridiplantae</taxon>
        <taxon>Streptophyta</taxon>
        <taxon>Embryophyta</taxon>
        <taxon>Tracheophyta</taxon>
        <taxon>Spermatophyta</taxon>
        <taxon>Magnoliopsida</taxon>
        <taxon>eudicotyledons</taxon>
        <taxon>Gunneridae</taxon>
        <taxon>Pentapetalae</taxon>
        <taxon>rosids</taxon>
        <taxon>fabids</taxon>
        <taxon>Fabales</taxon>
        <taxon>Fabaceae</taxon>
        <taxon>Papilionoideae</taxon>
        <taxon>50 kb inversion clade</taxon>
        <taxon>genistoids sensu lato</taxon>
        <taxon>core genistoids</taxon>
        <taxon>Genisteae</taxon>
        <taxon>Lupinus</taxon>
    </lineage>
</organism>
<gene>
    <name evidence="1" type="ORF">Lalb_Chr00c01g0403701</name>
</gene>
<dbReference type="AlphaFoldDB" id="A0A6A4NCU6"/>
<dbReference type="OrthoDB" id="911847at2759"/>
<dbReference type="PANTHER" id="PTHR36030">
    <property type="entry name" value="CALMODULIN-BINDING DOMAIN-CONTAINING PROTEIN"/>
    <property type="match status" value="1"/>
</dbReference>
<keyword evidence="2" id="KW-1185">Reference proteome</keyword>
<dbReference type="EMBL" id="WOCE01000026">
    <property type="protein sequence ID" value="KAE9584447.1"/>
    <property type="molecule type" value="Genomic_DNA"/>
</dbReference>
<accession>A0A6A4NCU6</accession>